<evidence type="ECO:0000313" key="4">
    <source>
        <dbReference type="EMBL" id="KQJ89213.1"/>
    </source>
</evidence>
<dbReference type="InterPro" id="IPR042185">
    <property type="entry name" value="Serpin_sf_2"/>
</dbReference>
<dbReference type="InterPro" id="IPR042178">
    <property type="entry name" value="Serpin_sf_1"/>
</dbReference>
<dbReference type="GO" id="GO:0004867">
    <property type="term" value="F:serine-type endopeptidase inhibitor activity"/>
    <property type="evidence" value="ECO:0007669"/>
    <property type="project" value="InterPro"/>
</dbReference>
<dbReference type="Gene3D" id="3.30.497.10">
    <property type="entry name" value="Antithrombin, subunit I, domain 2"/>
    <property type="match status" value="1"/>
</dbReference>
<feature type="domain" description="Serpin" evidence="3">
    <location>
        <begin position="20"/>
        <end position="380"/>
    </location>
</feature>
<dbReference type="SMART" id="SM00093">
    <property type="entry name" value="SERPIN"/>
    <property type="match status" value="1"/>
</dbReference>
<dbReference type="Pfam" id="PF00079">
    <property type="entry name" value="Serpin"/>
    <property type="match status" value="1"/>
</dbReference>
<dbReference type="InterPro" id="IPR036186">
    <property type="entry name" value="Serpin_sf"/>
</dbReference>
<name>A0A0Q3L9J8_BRADI</name>
<evidence type="ECO:0000259" key="3">
    <source>
        <dbReference type="SMART" id="SM00093"/>
    </source>
</evidence>
<evidence type="ECO:0000256" key="2">
    <source>
        <dbReference type="RuleBase" id="RU000411"/>
    </source>
</evidence>
<organism evidence="4">
    <name type="scientific">Brachypodium distachyon</name>
    <name type="common">Purple false brome</name>
    <name type="synonym">Trachynia distachya</name>
    <dbReference type="NCBI Taxonomy" id="15368"/>
    <lineage>
        <taxon>Eukaryota</taxon>
        <taxon>Viridiplantae</taxon>
        <taxon>Streptophyta</taxon>
        <taxon>Embryophyta</taxon>
        <taxon>Tracheophyta</taxon>
        <taxon>Spermatophyta</taxon>
        <taxon>Magnoliopsida</taxon>
        <taxon>Liliopsida</taxon>
        <taxon>Poales</taxon>
        <taxon>Poaceae</taxon>
        <taxon>BOP clade</taxon>
        <taxon>Pooideae</taxon>
        <taxon>Stipodae</taxon>
        <taxon>Brachypodieae</taxon>
        <taxon>Brachypodium</taxon>
    </lineage>
</organism>
<accession>A0A0Q3L9J8</accession>
<gene>
    <name evidence="4" type="ORF">BRADI_4g24228v3</name>
</gene>
<dbReference type="PANTHER" id="PTHR11461:SF385">
    <property type="entry name" value="SERPIN DOMAIN-CONTAINING PROTEIN"/>
    <property type="match status" value="1"/>
</dbReference>
<dbReference type="InterPro" id="IPR000215">
    <property type="entry name" value="Serpin_fam"/>
</dbReference>
<keyword evidence="6" id="KW-1185">Reference proteome</keyword>
<dbReference type="InterPro" id="IPR023796">
    <property type="entry name" value="Serpin_dom"/>
</dbReference>
<dbReference type="GO" id="GO:0005615">
    <property type="term" value="C:extracellular space"/>
    <property type="evidence" value="ECO:0000318"/>
    <property type="project" value="GO_Central"/>
</dbReference>
<dbReference type="Proteomes" id="UP000008810">
    <property type="component" value="Chromosome 4"/>
</dbReference>
<dbReference type="Gene3D" id="2.30.39.10">
    <property type="entry name" value="Alpha-1-antitrypsin, domain 1"/>
    <property type="match status" value="1"/>
</dbReference>
<dbReference type="EnsemblPlants" id="KQJ89213">
    <property type="protein sequence ID" value="KQJ89213"/>
    <property type="gene ID" value="BRADI_4g24228v3"/>
</dbReference>
<protein>
    <recommendedName>
        <fullName evidence="3">Serpin domain-containing protein</fullName>
    </recommendedName>
</protein>
<dbReference type="OrthoDB" id="664427at2759"/>
<dbReference type="PANTHER" id="PTHR11461">
    <property type="entry name" value="SERINE PROTEASE INHIBITOR, SERPIN"/>
    <property type="match status" value="1"/>
</dbReference>
<evidence type="ECO:0000313" key="6">
    <source>
        <dbReference type="Proteomes" id="UP000008810"/>
    </source>
</evidence>
<proteinExistence type="inferred from homology"/>
<evidence type="ECO:0000256" key="1">
    <source>
        <dbReference type="ARBA" id="ARBA00009500"/>
    </source>
</evidence>
<dbReference type="Gramene" id="KQJ89213">
    <property type="protein sequence ID" value="KQJ89213"/>
    <property type="gene ID" value="BRADI_4g24228v3"/>
</dbReference>
<evidence type="ECO:0000313" key="5">
    <source>
        <dbReference type="EnsemblPlants" id="KQJ89213"/>
    </source>
</evidence>
<comment type="similarity">
    <text evidence="1 2">Belongs to the serpin family.</text>
</comment>
<sequence>MKFGSAAVKAAGEGLAAFSAGLARRLADKDAYSSNLVFSPLSIYSPLALVAAGARGTTLDELLRVLGARSQGELAEFLPRAAALMRDRSAAGGPRVASACGVWSDKSCPLKPGFVESVSVSGNTEMAAVDFQKNARGACRRINAWAKRVTHGLIDDVVGPGSVKKETLVVLGNAVYFKGKWEQPFDKTRTAHEPFRLLGGGAGCEVDVPFMRSRKAQFVAVHRGFKVLKLRYKMTDDSAASSVGDRDRTQFSIFLHEHLPCRPVHVGKFRVPRFKLSFHDSLVAVLQQLGLVLPFSGMADFSDMAVCAIKLDDVVHKALLEVNEEGTKAAAVTMVRGLLGCAPGARPPPRVDFVADHPFACFIVEENTGAVVFAGHVIDPSREK</sequence>
<dbReference type="InParanoid" id="A0A0Q3L9J8"/>
<dbReference type="CDD" id="cd02043">
    <property type="entry name" value="serpinP_plants"/>
    <property type="match status" value="1"/>
</dbReference>
<reference evidence="4 5" key="1">
    <citation type="journal article" date="2010" name="Nature">
        <title>Genome sequencing and analysis of the model grass Brachypodium distachyon.</title>
        <authorList>
            <consortium name="International Brachypodium Initiative"/>
        </authorList>
    </citation>
    <scope>NUCLEOTIDE SEQUENCE [LARGE SCALE GENOMIC DNA]</scope>
    <source>
        <strain evidence="4 5">Bd21</strain>
    </source>
</reference>
<dbReference type="EMBL" id="CM000883">
    <property type="protein sequence ID" value="KQJ89213.1"/>
    <property type="molecule type" value="Genomic_DNA"/>
</dbReference>
<reference evidence="4" key="2">
    <citation type="submission" date="2017-06" db="EMBL/GenBank/DDBJ databases">
        <title>WGS assembly of Brachypodium distachyon.</title>
        <authorList>
            <consortium name="The International Brachypodium Initiative"/>
            <person name="Lucas S."/>
            <person name="Harmon-Smith M."/>
            <person name="Lail K."/>
            <person name="Tice H."/>
            <person name="Grimwood J."/>
            <person name="Bruce D."/>
            <person name="Barry K."/>
            <person name="Shu S."/>
            <person name="Lindquist E."/>
            <person name="Wang M."/>
            <person name="Pitluck S."/>
            <person name="Vogel J.P."/>
            <person name="Garvin D.F."/>
            <person name="Mockler T.C."/>
            <person name="Schmutz J."/>
            <person name="Rokhsar D."/>
            <person name="Bevan M.W."/>
        </authorList>
    </citation>
    <scope>NUCLEOTIDE SEQUENCE</scope>
    <source>
        <strain evidence="4">Bd21</strain>
    </source>
</reference>
<dbReference type="SUPFAM" id="SSF56574">
    <property type="entry name" value="Serpins"/>
    <property type="match status" value="1"/>
</dbReference>
<reference evidence="5" key="3">
    <citation type="submission" date="2018-08" db="UniProtKB">
        <authorList>
            <consortium name="EnsemblPlants"/>
        </authorList>
    </citation>
    <scope>IDENTIFICATION</scope>
    <source>
        <strain evidence="5">cv. Bd21</strain>
    </source>
</reference>
<dbReference type="AlphaFoldDB" id="A0A0Q3L9J8"/>